<sequence>VGPLYGIPLQVVIPCKSSFELVMVLLGSVLEPDDEASQLAIEESGLAESELGNPRLDKSVLDKLEADFDHE</sequence>
<proteinExistence type="predicted"/>
<protein>
    <submittedName>
        <fullName evidence="1">Uncharacterized protein</fullName>
    </submittedName>
</protein>
<dbReference type="EMBL" id="BKCJ011234262">
    <property type="protein sequence ID" value="GFD07854.1"/>
    <property type="molecule type" value="Genomic_DNA"/>
</dbReference>
<comment type="caution">
    <text evidence="1">The sequence shown here is derived from an EMBL/GenBank/DDBJ whole genome shotgun (WGS) entry which is preliminary data.</text>
</comment>
<accession>A0A699THU9</accession>
<reference evidence="1" key="1">
    <citation type="journal article" date="2019" name="Sci. Rep.">
        <title>Draft genome of Tanacetum cinerariifolium, the natural source of mosquito coil.</title>
        <authorList>
            <person name="Yamashiro T."/>
            <person name="Shiraishi A."/>
            <person name="Satake H."/>
            <person name="Nakayama K."/>
        </authorList>
    </citation>
    <scope>NUCLEOTIDE SEQUENCE</scope>
</reference>
<evidence type="ECO:0000313" key="1">
    <source>
        <dbReference type="EMBL" id="GFD07854.1"/>
    </source>
</evidence>
<feature type="non-terminal residue" evidence="1">
    <location>
        <position position="1"/>
    </location>
</feature>
<dbReference type="AlphaFoldDB" id="A0A699THU9"/>
<organism evidence="1">
    <name type="scientific">Tanacetum cinerariifolium</name>
    <name type="common">Dalmatian daisy</name>
    <name type="synonym">Chrysanthemum cinerariifolium</name>
    <dbReference type="NCBI Taxonomy" id="118510"/>
    <lineage>
        <taxon>Eukaryota</taxon>
        <taxon>Viridiplantae</taxon>
        <taxon>Streptophyta</taxon>
        <taxon>Embryophyta</taxon>
        <taxon>Tracheophyta</taxon>
        <taxon>Spermatophyta</taxon>
        <taxon>Magnoliopsida</taxon>
        <taxon>eudicotyledons</taxon>
        <taxon>Gunneridae</taxon>
        <taxon>Pentapetalae</taxon>
        <taxon>asterids</taxon>
        <taxon>campanulids</taxon>
        <taxon>Asterales</taxon>
        <taxon>Asteraceae</taxon>
        <taxon>Asteroideae</taxon>
        <taxon>Anthemideae</taxon>
        <taxon>Anthemidinae</taxon>
        <taxon>Tanacetum</taxon>
    </lineage>
</organism>
<gene>
    <name evidence="1" type="ORF">Tci_879823</name>
</gene>
<name>A0A699THU9_TANCI</name>